<accession>A0A9W7B5M3</accession>
<gene>
    <name evidence="2" type="ORF">TL16_g08499</name>
</gene>
<dbReference type="EMBL" id="BLQM01000280">
    <property type="protein sequence ID" value="GMH80319.1"/>
    <property type="molecule type" value="Genomic_DNA"/>
</dbReference>
<comment type="caution">
    <text evidence="2">The sequence shown here is derived from an EMBL/GenBank/DDBJ whole genome shotgun (WGS) entry which is preliminary data.</text>
</comment>
<feature type="transmembrane region" description="Helical" evidence="1">
    <location>
        <begin position="47"/>
        <end position="76"/>
    </location>
</feature>
<name>A0A9W7B5M3_9STRA</name>
<protein>
    <submittedName>
        <fullName evidence="2">Uncharacterized protein</fullName>
    </submittedName>
</protein>
<organism evidence="2 3">
    <name type="scientific">Triparma laevis f. inornata</name>
    <dbReference type="NCBI Taxonomy" id="1714386"/>
    <lineage>
        <taxon>Eukaryota</taxon>
        <taxon>Sar</taxon>
        <taxon>Stramenopiles</taxon>
        <taxon>Ochrophyta</taxon>
        <taxon>Bolidophyceae</taxon>
        <taxon>Parmales</taxon>
        <taxon>Triparmaceae</taxon>
        <taxon>Triparma</taxon>
    </lineage>
</organism>
<evidence type="ECO:0000313" key="2">
    <source>
        <dbReference type="EMBL" id="GMH80319.1"/>
    </source>
</evidence>
<keyword evidence="1" id="KW-0472">Membrane</keyword>
<proteinExistence type="predicted"/>
<dbReference type="Proteomes" id="UP001162640">
    <property type="component" value="Unassembled WGS sequence"/>
</dbReference>
<evidence type="ECO:0000313" key="3">
    <source>
        <dbReference type="Proteomes" id="UP001162640"/>
    </source>
</evidence>
<keyword evidence="1" id="KW-1133">Transmembrane helix</keyword>
<dbReference type="AlphaFoldDB" id="A0A9W7B5M3"/>
<reference evidence="3" key="1">
    <citation type="journal article" date="2023" name="Commun. Biol.">
        <title>Genome analysis of Parmales, the sister group of diatoms, reveals the evolutionary specialization of diatoms from phago-mixotrophs to photoautotrophs.</title>
        <authorList>
            <person name="Ban H."/>
            <person name="Sato S."/>
            <person name="Yoshikawa S."/>
            <person name="Yamada K."/>
            <person name="Nakamura Y."/>
            <person name="Ichinomiya M."/>
            <person name="Sato N."/>
            <person name="Blanc-Mathieu R."/>
            <person name="Endo H."/>
            <person name="Kuwata A."/>
            <person name="Ogata H."/>
        </authorList>
    </citation>
    <scope>NUCLEOTIDE SEQUENCE [LARGE SCALE GENOMIC DNA]</scope>
</reference>
<evidence type="ECO:0000256" key="1">
    <source>
        <dbReference type="SAM" id="Phobius"/>
    </source>
</evidence>
<sequence length="595" mass="67605">MSHARTSSSEDLAALQRSTYRLWINPLGSTPFYADNPFFSFLVQWNLTWVITLLIAYLTRSVIITLAVAIITIIVVRDTRRIWVQRSSKDEVEEGRRTFREFRQTVLRRIGESVQNIRISRASKRYSRRKRRRAISTTEDLIEIPRPNIIPYSHGGYFGSAPFMLSDPSWINILRILQPDVFCEVARRIFAPSNYLIHWAENNPVCCAYGVLKEIEGYFVEGGGKSRSVSPIRREEEIKKEKVKVKEEIVIEWDVFLDPGVVSQYLKCTDPVERQSLADSLFKKMLIAHGSTPQLVIEQMGVLKGYNFWRVKQAKKSLGGGMSAYDWLILFSQALEMGENEQNDSEEKPDTMGLAEALNVIARIMGQELRIFLDLKSRFVPQEVWAEVVKQIHTYPSIKVQGCGSFVIEEVRGISSLCGINEVFFFHSAGDLQNAIHNKTVKTGDRVFFNAGSLLWDFPNSLSKMKRATIEKLTVRTEKDLKELYKLKPYALCRAKGSGMVGGSGSTIQDYVEAFDLIVGLYVQEFSIDEAAAELLINHANENTHVFKRGMAWGGIGGMTISGVQPSMLQNTDGLWAQRLCGRGWNEDRHPYQVD</sequence>
<keyword evidence="1" id="KW-0812">Transmembrane</keyword>